<evidence type="ECO:0000256" key="3">
    <source>
        <dbReference type="ARBA" id="ARBA00022617"/>
    </source>
</evidence>
<name>R8BNV6_PHAM7</name>
<dbReference type="Gene3D" id="1.10.630.10">
    <property type="entry name" value="Cytochrome P450"/>
    <property type="match status" value="1"/>
</dbReference>
<dbReference type="eggNOG" id="KOG0158">
    <property type="taxonomic scope" value="Eukaryota"/>
</dbReference>
<evidence type="ECO:0000256" key="5">
    <source>
        <dbReference type="ARBA" id="ARBA00023002"/>
    </source>
</evidence>
<evidence type="ECO:0000256" key="4">
    <source>
        <dbReference type="ARBA" id="ARBA00022723"/>
    </source>
</evidence>
<protein>
    <submittedName>
        <fullName evidence="8">Putative cytochrome p450 protein</fullName>
    </submittedName>
</protein>
<sequence length="131" mass="15068">MRDLHDRYGPVVRIAPNELAFNDTTAWKDIYGHRIGEHDSQDENEKWIVAYAGSKNAPRSMLSAPRAEHAYLRRLLSHGFSDRSLRAQESMIRSHVDLLVSQLREVGGNGEKRVNMRDWVSYTTFDIIGEL</sequence>
<dbReference type="GO" id="GO:0004497">
    <property type="term" value="F:monooxygenase activity"/>
    <property type="evidence" value="ECO:0007669"/>
    <property type="project" value="UniProtKB-KW"/>
</dbReference>
<keyword evidence="5" id="KW-0560">Oxidoreductase</keyword>
<keyword evidence="6" id="KW-0408">Iron</keyword>
<dbReference type="AlphaFoldDB" id="R8BNV6"/>
<keyword evidence="7" id="KW-0503">Monooxygenase</keyword>
<evidence type="ECO:0000256" key="7">
    <source>
        <dbReference type="ARBA" id="ARBA00023033"/>
    </source>
</evidence>
<gene>
    <name evidence="8" type="ORF">UCRPA7_3597</name>
</gene>
<dbReference type="RefSeq" id="XP_007914367.1">
    <property type="nucleotide sequence ID" value="XM_007916176.1"/>
</dbReference>
<dbReference type="PANTHER" id="PTHR24305">
    <property type="entry name" value="CYTOCHROME P450"/>
    <property type="match status" value="1"/>
</dbReference>
<keyword evidence="9" id="KW-1185">Reference proteome</keyword>
<dbReference type="EMBL" id="KB933059">
    <property type="protein sequence ID" value="EOO01009.1"/>
    <property type="molecule type" value="Genomic_DNA"/>
</dbReference>
<proteinExistence type="inferred from homology"/>
<dbReference type="InterPro" id="IPR036396">
    <property type="entry name" value="Cyt_P450_sf"/>
</dbReference>
<dbReference type="GeneID" id="19323958"/>
<dbReference type="GO" id="GO:0005506">
    <property type="term" value="F:iron ion binding"/>
    <property type="evidence" value="ECO:0007669"/>
    <property type="project" value="InterPro"/>
</dbReference>
<dbReference type="KEGG" id="tmn:UCRPA7_3597"/>
<evidence type="ECO:0000256" key="1">
    <source>
        <dbReference type="ARBA" id="ARBA00001971"/>
    </source>
</evidence>
<comment type="similarity">
    <text evidence="2">Belongs to the cytochrome P450 family.</text>
</comment>
<evidence type="ECO:0000313" key="8">
    <source>
        <dbReference type="EMBL" id="EOO01009.1"/>
    </source>
</evidence>
<reference evidence="9" key="1">
    <citation type="journal article" date="2013" name="Genome Announc.">
        <title>Draft genome sequence of the ascomycete Phaeoacremonium aleophilum strain UCR-PA7, a causal agent of the esca disease complex in grapevines.</title>
        <authorList>
            <person name="Blanco-Ulate B."/>
            <person name="Rolshausen P."/>
            <person name="Cantu D."/>
        </authorList>
    </citation>
    <scope>NUCLEOTIDE SEQUENCE [LARGE SCALE GENOMIC DNA]</scope>
    <source>
        <strain evidence="9">UCR-PA7</strain>
    </source>
</reference>
<evidence type="ECO:0000256" key="2">
    <source>
        <dbReference type="ARBA" id="ARBA00010617"/>
    </source>
</evidence>
<dbReference type="InterPro" id="IPR001128">
    <property type="entry name" value="Cyt_P450"/>
</dbReference>
<organism evidence="8 9">
    <name type="scientific">Phaeoacremonium minimum (strain UCR-PA7)</name>
    <name type="common">Esca disease fungus</name>
    <name type="synonym">Togninia minima</name>
    <dbReference type="NCBI Taxonomy" id="1286976"/>
    <lineage>
        <taxon>Eukaryota</taxon>
        <taxon>Fungi</taxon>
        <taxon>Dikarya</taxon>
        <taxon>Ascomycota</taxon>
        <taxon>Pezizomycotina</taxon>
        <taxon>Sordariomycetes</taxon>
        <taxon>Sordariomycetidae</taxon>
        <taxon>Togniniales</taxon>
        <taxon>Togniniaceae</taxon>
        <taxon>Phaeoacremonium</taxon>
    </lineage>
</organism>
<dbReference type="OrthoDB" id="4754341at2759"/>
<dbReference type="GO" id="GO:0016705">
    <property type="term" value="F:oxidoreductase activity, acting on paired donors, with incorporation or reduction of molecular oxygen"/>
    <property type="evidence" value="ECO:0007669"/>
    <property type="project" value="InterPro"/>
</dbReference>
<accession>R8BNV6</accession>
<dbReference type="Proteomes" id="UP000014074">
    <property type="component" value="Unassembled WGS sequence"/>
</dbReference>
<dbReference type="InterPro" id="IPR050121">
    <property type="entry name" value="Cytochrome_P450_monoxygenase"/>
</dbReference>
<keyword evidence="4" id="KW-0479">Metal-binding</keyword>
<dbReference type="SUPFAM" id="SSF48264">
    <property type="entry name" value="Cytochrome P450"/>
    <property type="match status" value="1"/>
</dbReference>
<dbReference type="HOGENOM" id="CLU_1975757_0_0_1"/>
<dbReference type="GO" id="GO:0020037">
    <property type="term" value="F:heme binding"/>
    <property type="evidence" value="ECO:0007669"/>
    <property type="project" value="InterPro"/>
</dbReference>
<keyword evidence="3" id="KW-0349">Heme</keyword>
<evidence type="ECO:0000313" key="9">
    <source>
        <dbReference type="Proteomes" id="UP000014074"/>
    </source>
</evidence>
<dbReference type="PANTHER" id="PTHR24305:SF230">
    <property type="entry name" value="P450, PUTATIVE (EUROFUNG)-RELATED"/>
    <property type="match status" value="1"/>
</dbReference>
<dbReference type="Pfam" id="PF00067">
    <property type="entry name" value="p450"/>
    <property type="match status" value="1"/>
</dbReference>
<comment type="cofactor">
    <cofactor evidence="1">
        <name>heme</name>
        <dbReference type="ChEBI" id="CHEBI:30413"/>
    </cofactor>
</comment>
<evidence type="ECO:0000256" key="6">
    <source>
        <dbReference type="ARBA" id="ARBA00023004"/>
    </source>
</evidence>